<dbReference type="Proteomes" id="UP000271098">
    <property type="component" value="Unassembled WGS sequence"/>
</dbReference>
<evidence type="ECO:0000313" key="2">
    <source>
        <dbReference type="Proteomes" id="UP000271098"/>
    </source>
</evidence>
<proteinExistence type="predicted"/>
<organism evidence="3">
    <name type="scientific">Gongylonema pulchrum</name>
    <dbReference type="NCBI Taxonomy" id="637853"/>
    <lineage>
        <taxon>Eukaryota</taxon>
        <taxon>Metazoa</taxon>
        <taxon>Ecdysozoa</taxon>
        <taxon>Nematoda</taxon>
        <taxon>Chromadorea</taxon>
        <taxon>Rhabditida</taxon>
        <taxon>Spirurina</taxon>
        <taxon>Spiruromorpha</taxon>
        <taxon>Spiruroidea</taxon>
        <taxon>Gongylonematidae</taxon>
        <taxon>Gongylonema</taxon>
    </lineage>
</organism>
<accession>A0A183E2E8</accession>
<reference evidence="3" key="1">
    <citation type="submission" date="2016-06" db="UniProtKB">
        <authorList>
            <consortium name="WormBaseParasite"/>
        </authorList>
    </citation>
    <scope>IDENTIFICATION</scope>
</reference>
<sequence>MLHEVPIQNEADSRVEVLICVVVCKLMLLLRVEPLIRVTPTVDVIAHARYAHLFNIEWRSLAPLAGSIQHSRSTNDSAVR</sequence>
<protein>
    <submittedName>
        <fullName evidence="3">Secreted protein</fullName>
    </submittedName>
</protein>
<reference evidence="1 2" key="2">
    <citation type="submission" date="2018-11" db="EMBL/GenBank/DDBJ databases">
        <authorList>
            <consortium name="Pathogen Informatics"/>
        </authorList>
    </citation>
    <scope>NUCLEOTIDE SEQUENCE [LARGE SCALE GENOMIC DNA]</scope>
</reference>
<keyword evidence="2" id="KW-1185">Reference proteome</keyword>
<dbReference type="AlphaFoldDB" id="A0A183E2E8"/>
<evidence type="ECO:0000313" key="3">
    <source>
        <dbReference type="WBParaSite" id="GPUH_0001515901-mRNA-1"/>
    </source>
</evidence>
<gene>
    <name evidence="1" type="ORF">GPUH_LOCUS15139</name>
</gene>
<name>A0A183E2E8_9BILA</name>
<evidence type="ECO:0000313" key="1">
    <source>
        <dbReference type="EMBL" id="VDN25438.1"/>
    </source>
</evidence>
<dbReference type="EMBL" id="UYRT01082068">
    <property type="protein sequence ID" value="VDN25438.1"/>
    <property type="molecule type" value="Genomic_DNA"/>
</dbReference>
<dbReference type="WBParaSite" id="GPUH_0001515901-mRNA-1">
    <property type="protein sequence ID" value="GPUH_0001515901-mRNA-1"/>
    <property type="gene ID" value="GPUH_0001515901"/>
</dbReference>